<keyword evidence="1" id="KW-0732">Signal</keyword>
<name>A0ABY4KAE6_9FLAO</name>
<proteinExistence type="predicted"/>
<dbReference type="InterPro" id="IPR005901">
    <property type="entry name" value="GLPGLI"/>
</dbReference>
<gene>
    <name evidence="2" type="ORF">M0D58_03980</name>
</gene>
<sequence>MKKNVLLFMLLSVCINAQINRFFYEYKYIPDINNKSDVKRDLMVLDIDKKNGSYYYKDKHRQIVDSLKKDISDSDFENEIKDKITKEYGNYKSYKIDKNETKLFTIGKKDYKVIKKYPDYKTYIIEALSIDTYKVLEDQKIVWKIFPDKQKIGEYNTQKATTNFGGRQWTAWFTTEIPFQDGPYKFYGLPGLIIKIEDATASHIITLMGNKAVQGGDREEDIPDNLASVINGNEIEVTKEKFKKLSEDYNKDPSLGLKQLLNSFGSNANISTKIITNGNGTKQAEETTMNDVYKLIEKSAKENQKKDSNPIELDLVK</sequence>
<evidence type="ECO:0000313" key="2">
    <source>
        <dbReference type="EMBL" id="UPQ76718.1"/>
    </source>
</evidence>
<organism evidence="2 3">
    <name type="scientific">Chryseobacterium nepalense</name>
    <dbReference type="NCBI Taxonomy" id="1854498"/>
    <lineage>
        <taxon>Bacteria</taxon>
        <taxon>Pseudomonadati</taxon>
        <taxon>Bacteroidota</taxon>
        <taxon>Flavobacteriia</taxon>
        <taxon>Flavobacteriales</taxon>
        <taxon>Weeksellaceae</taxon>
        <taxon>Chryseobacterium group</taxon>
        <taxon>Chryseobacterium</taxon>
    </lineage>
</organism>
<protein>
    <submittedName>
        <fullName evidence="2">GLPGLI family protein</fullName>
    </submittedName>
</protein>
<feature type="signal peptide" evidence="1">
    <location>
        <begin position="1"/>
        <end position="17"/>
    </location>
</feature>
<evidence type="ECO:0000313" key="3">
    <source>
        <dbReference type="Proteomes" id="UP000830552"/>
    </source>
</evidence>
<dbReference type="Proteomes" id="UP000830552">
    <property type="component" value="Chromosome"/>
</dbReference>
<reference evidence="2" key="1">
    <citation type="submission" date="2022-04" db="EMBL/GenBank/DDBJ databases">
        <title>Evolutionary, genomic, and biogeographic characterization of Chryseobacterium nepalense represented by a plastic-degrading bacterium AC3.</title>
        <authorList>
            <person name="Yin Z."/>
            <person name="Liu X."/>
            <person name="Wang D."/>
            <person name="Xie Z."/>
        </authorList>
    </citation>
    <scope>NUCLEOTIDE SEQUENCE</scope>
    <source>
        <strain evidence="2">AC3</strain>
    </source>
</reference>
<accession>A0ABY4KAE6</accession>
<dbReference type="NCBIfam" id="TIGR01200">
    <property type="entry name" value="GLPGLI"/>
    <property type="match status" value="1"/>
</dbReference>
<evidence type="ECO:0000256" key="1">
    <source>
        <dbReference type="SAM" id="SignalP"/>
    </source>
</evidence>
<dbReference type="Pfam" id="PF09697">
    <property type="entry name" value="Porph_ging"/>
    <property type="match status" value="1"/>
</dbReference>
<dbReference type="RefSeq" id="WP_248393710.1">
    <property type="nucleotide sequence ID" value="NZ_CP096203.1"/>
</dbReference>
<dbReference type="EMBL" id="CP096203">
    <property type="protein sequence ID" value="UPQ76718.1"/>
    <property type="molecule type" value="Genomic_DNA"/>
</dbReference>
<feature type="chain" id="PRO_5046525395" evidence="1">
    <location>
        <begin position="18"/>
        <end position="317"/>
    </location>
</feature>
<keyword evidence="3" id="KW-1185">Reference proteome</keyword>